<feature type="signal peptide" evidence="5">
    <location>
        <begin position="1"/>
        <end position="26"/>
    </location>
</feature>
<evidence type="ECO:0000256" key="3">
    <source>
        <dbReference type="ARBA" id="ARBA00023004"/>
    </source>
</evidence>
<sequence>MKTKKWMFCLGAILAFILALNKPVYAFIPSEDQIVKPDKVTWQKDQDQPAFDLWGRTFSHKEAHNLMQTAKGRELLSPKNGAVKIDQALLDLGRKSFYEETFGNEVFLSDILGAFNGPLTIENFQKAIKELNGKGTTNLQVELAETVTIGGKTYKKGTKVDTGFDVVKGSNEVLGLPIVKSEGKLKVGLSCVACHATVDPINQKVIEGAVNTDANFGLLLALGTNTAAYFARTEIASLKDYVKNLEKTVVTSEGKKEPLPDSKALEAAVDESVIKWPKGNFDITSDFISNPTQIPDSFTLGDHPYSWSGFAMAGPFKGLSTLNNAVHAQGSDLTTIAEASQALFGIDKEVYLGTILQNAANPKYRFDPAKGKKPSEFFAQVDPTPDAPGVNNAITLPSYPRSSLISPNGLIVSSPGTNVEEQNNGMSAFQNTLVPPKTPIKITDEEKQLGKQVFANGSCISCHAGRFYTNNQIISVKKIGTEPTRAIGLRKVGEFLTDPVIYSPDTPVPVPKGSLLLKVPTQGLDPGQINLAFGIGNTMGGYKVPSLIGLYWSAPYLHDGGVAVGANTKSELGIEGTLNKSILPDPYNSLRALVDKNLRNQVIKANQSAESLRKSNVTGEGHEYWVDASTGFSQQEQDALIKYLLTLK</sequence>
<accession>A0ABR6CMM2</accession>
<reference evidence="7 8" key="1">
    <citation type="submission" date="2020-08" db="EMBL/GenBank/DDBJ databases">
        <title>Genomic Encyclopedia of Type Strains, Phase IV (KMG-IV): sequencing the most valuable type-strain genomes for metagenomic binning, comparative biology and taxonomic classification.</title>
        <authorList>
            <person name="Goeker M."/>
        </authorList>
    </citation>
    <scope>NUCLEOTIDE SEQUENCE [LARGE SCALE GENOMIC DNA]</scope>
    <source>
        <strain evidence="7 8">DSM 105481</strain>
    </source>
</reference>
<dbReference type="InterPro" id="IPR009056">
    <property type="entry name" value="Cyt_c-like_dom"/>
</dbReference>
<comment type="caution">
    <text evidence="7">The sequence shown here is derived from an EMBL/GenBank/DDBJ whole genome shotgun (WGS) entry which is preliminary data.</text>
</comment>
<evidence type="ECO:0000256" key="1">
    <source>
        <dbReference type="ARBA" id="ARBA00022617"/>
    </source>
</evidence>
<keyword evidence="8" id="KW-1185">Reference proteome</keyword>
<proteinExistence type="predicted"/>
<evidence type="ECO:0000256" key="5">
    <source>
        <dbReference type="SAM" id="SignalP"/>
    </source>
</evidence>
<feature type="chain" id="PRO_5045792336" description="Cytochrome c domain-containing protein" evidence="5">
    <location>
        <begin position="27"/>
        <end position="648"/>
    </location>
</feature>
<dbReference type="EMBL" id="JACJHX010000003">
    <property type="protein sequence ID" value="MBA9025933.1"/>
    <property type="molecule type" value="Genomic_DNA"/>
</dbReference>
<keyword evidence="5" id="KW-0732">Signal</keyword>
<dbReference type="InterPro" id="IPR036909">
    <property type="entry name" value="Cyt_c-like_dom_sf"/>
</dbReference>
<dbReference type="PANTHER" id="PTHR30600:SF9">
    <property type="entry name" value="BLR7738 PROTEIN"/>
    <property type="match status" value="1"/>
</dbReference>
<dbReference type="SUPFAM" id="SSF46626">
    <property type="entry name" value="Cytochrome c"/>
    <property type="match status" value="1"/>
</dbReference>
<dbReference type="PROSITE" id="PS51007">
    <property type="entry name" value="CYTC"/>
    <property type="match status" value="2"/>
</dbReference>
<protein>
    <recommendedName>
        <fullName evidence="6">Cytochrome c domain-containing protein</fullName>
    </recommendedName>
</protein>
<feature type="domain" description="Cytochrome c" evidence="6">
    <location>
        <begin position="170"/>
        <end position="270"/>
    </location>
</feature>
<evidence type="ECO:0000313" key="7">
    <source>
        <dbReference type="EMBL" id="MBA9025933.1"/>
    </source>
</evidence>
<dbReference type="Gene3D" id="1.10.760.10">
    <property type="entry name" value="Cytochrome c-like domain"/>
    <property type="match status" value="1"/>
</dbReference>
<evidence type="ECO:0000313" key="8">
    <source>
        <dbReference type="Proteomes" id="UP000626697"/>
    </source>
</evidence>
<evidence type="ECO:0000259" key="6">
    <source>
        <dbReference type="PROSITE" id="PS51007"/>
    </source>
</evidence>
<keyword evidence="1 4" id="KW-0349">Heme</keyword>
<gene>
    <name evidence="7" type="ORF">HNP81_001218</name>
</gene>
<name>A0ABR6CMM2_9BACI</name>
<feature type="domain" description="Cytochrome c" evidence="6">
    <location>
        <begin position="445"/>
        <end position="648"/>
    </location>
</feature>
<keyword evidence="3 4" id="KW-0408">Iron</keyword>
<evidence type="ECO:0000256" key="2">
    <source>
        <dbReference type="ARBA" id="ARBA00022723"/>
    </source>
</evidence>
<dbReference type="PANTHER" id="PTHR30600">
    <property type="entry name" value="CYTOCHROME C PEROXIDASE-RELATED"/>
    <property type="match status" value="1"/>
</dbReference>
<dbReference type="Proteomes" id="UP000626697">
    <property type="component" value="Unassembled WGS sequence"/>
</dbReference>
<dbReference type="InterPro" id="IPR051395">
    <property type="entry name" value="Cytochrome_c_Peroxidase/MauG"/>
</dbReference>
<evidence type="ECO:0000256" key="4">
    <source>
        <dbReference type="PROSITE-ProRule" id="PRU00433"/>
    </source>
</evidence>
<keyword evidence="2 4" id="KW-0479">Metal-binding</keyword>
<organism evidence="7 8">
    <name type="scientific">Peribacillus huizhouensis</name>
    <dbReference type="NCBI Taxonomy" id="1501239"/>
    <lineage>
        <taxon>Bacteria</taxon>
        <taxon>Bacillati</taxon>
        <taxon>Bacillota</taxon>
        <taxon>Bacilli</taxon>
        <taxon>Bacillales</taxon>
        <taxon>Bacillaceae</taxon>
        <taxon>Peribacillus</taxon>
    </lineage>
</organism>